<dbReference type="Proteomes" id="UP000244810">
    <property type="component" value="Unassembled WGS sequence"/>
</dbReference>
<dbReference type="Pfam" id="PF01329">
    <property type="entry name" value="Pterin_4a"/>
    <property type="match status" value="1"/>
</dbReference>
<organism evidence="5 6">
    <name type="scientific">Pararhodobacter aggregans</name>
    <dbReference type="NCBI Taxonomy" id="404875"/>
    <lineage>
        <taxon>Bacteria</taxon>
        <taxon>Pseudomonadati</taxon>
        <taxon>Pseudomonadota</taxon>
        <taxon>Alphaproteobacteria</taxon>
        <taxon>Rhodobacterales</taxon>
        <taxon>Paracoccaceae</taxon>
        <taxon>Pararhodobacter</taxon>
    </lineage>
</organism>
<comment type="catalytic activity">
    <reaction evidence="1 4">
        <text>(4aS,6R)-4a-hydroxy-L-erythro-5,6,7,8-tetrahydrobiopterin = (6R)-L-erythro-6,7-dihydrobiopterin + H2O</text>
        <dbReference type="Rhea" id="RHEA:11920"/>
        <dbReference type="ChEBI" id="CHEBI:15377"/>
        <dbReference type="ChEBI" id="CHEBI:15642"/>
        <dbReference type="ChEBI" id="CHEBI:43120"/>
        <dbReference type="EC" id="4.2.1.96"/>
    </reaction>
</comment>
<dbReference type="GO" id="GO:0008124">
    <property type="term" value="F:4-alpha-hydroxytetrahydrobiopterin dehydratase activity"/>
    <property type="evidence" value="ECO:0007669"/>
    <property type="project" value="UniProtKB-UniRule"/>
</dbReference>
<comment type="similarity">
    <text evidence="2 4">Belongs to the pterin-4-alpha-carbinolamine dehydratase family.</text>
</comment>
<reference evidence="5 6" key="1">
    <citation type="journal article" date="2011" name="Syst. Appl. Microbiol.">
        <title>Defluviimonas denitrificans gen. nov., sp. nov., and Pararhodobacter aggregans gen. nov., sp. nov., non-phototrophic Rhodobacteraceae from the biofilter of a marine aquaculture.</title>
        <authorList>
            <person name="Foesel B.U."/>
            <person name="Drake H.L."/>
            <person name="Schramm A."/>
        </authorList>
    </citation>
    <scope>NUCLEOTIDE SEQUENCE [LARGE SCALE GENOMIC DNA]</scope>
    <source>
        <strain evidence="5 6">D1-19</strain>
    </source>
</reference>
<evidence type="ECO:0000256" key="3">
    <source>
        <dbReference type="ARBA" id="ARBA00023239"/>
    </source>
</evidence>
<keyword evidence="3 4" id="KW-0456">Lyase</keyword>
<dbReference type="RefSeq" id="WP_107754963.1">
    <property type="nucleotide sequence ID" value="NZ_QBKF01000019.1"/>
</dbReference>
<dbReference type="HAMAP" id="MF_00434">
    <property type="entry name" value="Pterin_4_alpha"/>
    <property type="match status" value="1"/>
</dbReference>
<dbReference type="PANTHER" id="PTHR12599">
    <property type="entry name" value="PTERIN-4-ALPHA-CARBINOLAMINE DEHYDRATASE"/>
    <property type="match status" value="1"/>
</dbReference>
<protein>
    <recommendedName>
        <fullName evidence="4">Putative pterin-4-alpha-carbinolamine dehydratase</fullName>
        <shortName evidence="4">PHS</shortName>
        <ecNumber evidence="4">4.2.1.96</ecNumber>
    </recommendedName>
    <alternativeName>
        <fullName evidence="4">4-alpha-hydroxy-tetrahydropterin dehydratase</fullName>
    </alternativeName>
    <alternativeName>
        <fullName evidence="4">Pterin carbinolamine dehydratase</fullName>
        <shortName evidence="4">PCD</shortName>
    </alternativeName>
</protein>
<gene>
    <name evidence="5" type="ORF">DDE23_23805</name>
</gene>
<dbReference type="EMBL" id="QDDR01000019">
    <property type="protein sequence ID" value="PVE45037.1"/>
    <property type="molecule type" value="Genomic_DNA"/>
</dbReference>
<dbReference type="InterPro" id="IPR036428">
    <property type="entry name" value="PCD_sf"/>
</dbReference>
<dbReference type="EC" id="4.2.1.96" evidence="4"/>
<dbReference type="Gene3D" id="3.30.1360.20">
    <property type="entry name" value="Transcriptional coactivator/pterin dehydratase"/>
    <property type="match status" value="1"/>
</dbReference>
<proteinExistence type="inferred from homology"/>
<evidence type="ECO:0000313" key="6">
    <source>
        <dbReference type="Proteomes" id="UP000244810"/>
    </source>
</evidence>
<dbReference type="GO" id="GO:0006729">
    <property type="term" value="P:tetrahydrobiopterin biosynthetic process"/>
    <property type="evidence" value="ECO:0007669"/>
    <property type="project" value="InterPro"/>
</dbReference>
<dbReference type="InterPro" id="IPR001533">
    <property type="entry name" value="Pterin_deHydtase"/>
</dbReference>
<evidence type="ECO:0000256" key="2">
    <source>
        <dbReference type="ARBA" id="ARBA00006472"/>
    </source>
</evidence>
<keyword evidence="6" id="KW-1185">Reference proteome</keyword>
<name>A0A2T7UK45_9RHOB</name>
<evidence type="ECO:0000256" key="4">
    <source>
        <dbReference type="HAMAP-Rule" id="MF_00434"/>
    </source>
</evidence>
<dbReference type="NCBIfam" id="NF002018">
    <property type="entry name" value="PRK00823.1-3"/>
    <property type="match status" value="1"/>
</dbReference>
<evidence type="ECO:0000313" key="5">
    <source>
        <dbReference type="EMBL" id="PVE45037.1"/>
    </source>
</evidence>
<dbReference type="SUPFAM" id="SSF55248">
    <property type="entry name" value="PCD-like"/>
    <property type="match status" value="1"/>
</dbReference>
<dbReference type="CDD" id="cd00914">
    <property type="entry name" value="PCD_DCoH_subfamily_b"/>
    <property type="match status" value="1"/>
</dbReference>
<dbReference type="PANTHER" id="PTHR12599:SF0">
    <property type="entry name" value="PTERIN-4-ALPHA-CARBINOLAMINE DEHYDRATASE"/>
    <property type="match status" value="1"/>
</dbReference>
<evidence type="ECO:0000256" key="1">
    <source>
        <dbReference type="ARBA" id="ARBA00001554"/>
    </source>
</evidence>
<sequence>MARPQVLAGAARDEALAELTAAGWSHDPASDRLSKSFRFKDFSEAWGWMSRVALKAEVLDHHPDWSNSWNKVEVSLTTHDQKGLTELDLALARAMDKAAG</sequence>
<comment type="caution">
    <text evidence="5">The sequence shown here is derived from an EMBL/GenBank/DDBJ whole genome shotgun (WGS) entry which is preliminary data.</text>
</comment>
<dbReference type="AlphaFoldDB" id="A0A2T7UK45"/>
<dbReference type="OrthoDB" id="9794987at2"/>
<accession>A0A2T7UK45</accession>